<evidence type="ECO:0000256" key="1">
    <source>
        <dbReference type="SAM" id="SignalP"/>
    </source>
</evidence>
<proteinExistence type="predicted"/>
<dbReference type="RefSeq" id="WP_094570333.1">
    <property type="nucleotide sequence ID" value="NZ_CP022743.1"/>
</dbReference>
<keyword evidence="3" id="KW-1185">Reference proteome</keyword>
<protein>
    <recommendedName>
        <fullName evidence="4">Tetratricopeptide repeat-containing protein</fullName>
    </recommendedName>
</protein>
<organism evidence="2 3">
    <name type="scientific">Mucilaginibacter xinganensis</name>
    <dbReference type="NCBI Taxonomy" id="1234841"/>
    <lineage>
        <taxon>Bacteria</taxon>
        <taxon>Pseudomonadati</taxon>
        <taxon>Bacteroidota</taxon>
        <taxon>Sphingobacteriia</taxon>
        <taxon>Sphingobacteriales</taxon>
        <taxon>Sphingobacteriaceae</taxon>
        <taxon>Mucilaginibacter</taxon>
    </lineage>
</organism>
<dbReference type="InterPro" id="IPR011990">
    <property type="entry name" value="TPR-like_helical_dom_sf"/>
</dbReference>
<reference evidence="2 3" key="1">
    <citation type="submission" date="2017-08" db="EMBL/GenBank/DDBJ databases">
        <title>Complete genome sequence of Mucilaginibacter sp. strain BJC16-A31.</title>
        <authorList>
            <consortium name="Henan University of Science and Technology"/>
            <person name="You X."/>
        </authorList>
    </citation>
    <scope>NUCLEOTIDE SEQUENCE [LARGE SCALE GENOMIC DNA]</scope>
    <source>
        <strain evidence="2 3">BJC16-A31</strain>
    </source>
</reference>
<evidence type="ECO:0008006" key="4">
    <source>
        <dbReference type="Google" id="ProtNLM"/>
    </source>
</evidence>
<accession>A0A223NVW8</accession>
<evidence type="ECO:0000313" key="2">
    <source>
        <dbReference type="EMBL" id="ASU33920.1"/>
    </source>
</evidence>
<dbReference type="SUPFAM" id="SSF48452">
    <property type="entry name" value="TPR-like"/>
    <property type="match status" value="1"/>
</dbReference>
<gene>
    <name evidence="2" type="ORF">MuYL_2028</name>
</gene>
<dbReference type="OrthoDB" id="789253at2"/>
<name>A0A223NVW8_9SPHI</name>
<dbReference type="Gene3D" id="1.25.40.10">
    <property type="entry name" value="Tetratricopeptide repeat domain"/>
    <property type="match status" value="1"/>
</dbReference>
<sequence length="402" mass="44778">MKNTVTLFILIFICLKVSASGYRADTNKVTASEAAKDSIRAAEQPAQNLKLLSLSDFSIASQSKNNFGLAAISRSAAASDYSIPAPHLGDASLLAITYPDSLSFLTLANHSGSLSITDSHLAENPNNQLRIRNADSLRLLAALVREDSIKSVIYRANKDSIKQHLATMSLDSLKQQLKLPAAELFKGQIYNEIATRYLDYDTISNRMTRVSYQAKALNFTMLALHQYSHFNDTVGLRLSFDHLVKVYLAQKKYSQAKWFTLQSNSLSRARKDAPNIIASLVTLATIKSELKDYTLAMGDLNEALQISKANHYQQQELDVLKNYALLYSRLKNYPKEEAVLKQRDSLAESIRKEEEAKLTAALVVKNAVEKKKADSVQSKKKVFTSNTRKLYKSSSARKIATL</sequence>
<dbReference type="AlphaFoldDB" id="A0A223NVW8"/>
<feature type="chain" id="PRO_5011990811" description="Tetratricopeptide repeat-containing protein" evidence="1">
    <location>
        <begin position="20"/>
        <end position="402"/>
    </location>
</feature>
<dbReference type="EMBL" id="CP022743">
    <property type="protein sequence ID" value="ASU33920.1"/>
    <property type="molecule type" value="Genomic_DNA"/>
</dbReference>
<dbReference type="KEGG" id="muc:MuYL_2028"/>
<feature type="signal peptide" evidence="1">
    <location>
        <begin position="1"/>
        <end position="19"/>
    </location>
</feature>
<keyword evidence="1" id="KW-0732">Signal</keyword>
<dbReference type="Proteomes" id="UP000215002">
    <property type="component" value="Chromosome"/>
</dbReference>
<evidence type="ECO:0000313" key="3">
    <source>
        <dbReference type="Proteomes" id="UP000215002"/>
    </source>
</evidence>